<dbReference type="Ensembl" id="ENSLBET00000006210.1">
    <property type="protein sequence ID" value="ENSLBEP00000005909.1"/>
    <property type="gene ID" value="ENSLBEG00000004551.1"/>
</dbReference>
<dbReference type="PANTHER" id="PTHR35075:SF1">
    <property type="entry name" value="A-KINASE ANCHOR PROTEIN 14"/>
    <property type="match status" value="1"/>
</dbReference>
<evidence type="ECO:0000313" key="2">
    <source>
        <dbReference type="Proteomes" id="UP000261660"/>
    </source>
</evidence>
<dbReference type="Pfam" id="PF14469">
    <property type="entry name" value="AKAP28"/>
    <property type="match status" value="1"/>
</dbReference>
<dbReference type="GO" id="GO:0005952">
    <property type="term" value="C:cAMP-dependent protein kinase complex"/>
    <property type="evidence" value="ECO:0007669"/>
    <property type="project" value="TreeGrafter"/>
</dbReference>
<organism evidence="1 2">
    <name type="scientific">Labrus bergylta</name>
    <name type="common">ballan wrasse</name>
    <dbReference type="NCBI Taxonomy" id="56723"/>
    <lineage>
        <taxon>Eukaryota</taxon>
        <taxon>Metazoa</taxon>
        <taxon>Chordata</taxon>
        <taxon>Craniata</taxon>
        <taxon>Vertebrata</taxon>
        <taxon>Euteleostomi</taxon>
        <taxon>Actinopterygii</taxon>
        <taxon>Neopterygii</taxon>
        <taxon>Teleostei</taxon>
        <taxon>Neoteleostei</taxon>
        <taxon>Acanthomorphata</taxon>
        <taxon>Eupercaria</taxon>
        <taxon>Labriformes</taxon>
        <taxon>Labridae</taxon>
        <taxon>Labrus</taxon>
    </lineage>
</organism>
<dbReference type="GeneTree" id="ENSGT00390000003444"/>
<dbReference type="InterPro" id="IPR053084">
    <property type="entry name" value="AKAP"/>
</dbReference>
<reference evidence="1" key="2">
    <citation type="submission" date="2025-09" db="UniProtKB">
        <authorList>
            <consortium name="Ensembl"/>
        </authorList>
    </citation>
    <scope>IDENTIFICATION</scope>
</reference>
<reference evidence="1" key="1">
    <citation type="submission" date="2025-08" db="UniProtKB">
        <authorList>
            <consortium name="Ensembl"/>
        </authorList>
    </citation>
    <scope>IDENTIFICATION</scope>
</reference>
<sequence>METISQTKQNTNAGNSVHRLQLPHGTGLLFLEAEVVMEVDSYASNPKLSAESARLVEHLKERHRSDTKEQVGSSPNGDLGNINWMASEDFTAEVGKSLINKCIQSWELQPCWLYSLDFLHSTEEEEDHDTFYHYRARFSTPTPRKPIQGTAGVYFVVGISKVKPRTLPPVEVLFTVESNRLVHTPGRSRFTEKWLADVIEIHV</sequence>
<proteinExistence type="predicted"/>
<name>A0A3Q3EFE6_9LABR</name>
<dbReference type="InterPro" id="IPR025663">
    <property type="entry name" value="AKAP_28"/>
</dbReference>
<dbReference type="STRING" id="56723.ENSLBEP00000005909"/>
<keyword evidence="2" id="KW-1185">Reference proteome</keyword>
<evidence type="ECO:0000313" key="1">
    <source>
        <dbReference type="Ensembl" id="ENSLBEP00000005909.1"/>
    </source>
</evidence>
<dbReference type="Proteomes" id="UP000261660">
    <property type="component" value="Unplaced"/>
</dbReference>
<dbReference type="GO" id="GO:0034237">
    <property type="term" value="F:protein kinase A regulatory subunit binding"/>
    <property type="evidence" value="ECO:0007669"/>
    <property type="project" value="TreeGrafter"/>
</dbReference>
<dbReference type="InParanoid" id="A0A3Q3EFE6"/>
<dbReference type="PANTHER" id="PTHR35075">
    <property type="entry name" value="A-KINASE ANCHOR PROTEIN 14"/>
    <property type="match status" value="1"/>
</dbReference>
<dbReference type="AlphaFoldDB" id="A0A3Q3EFE6"/>
<accession>A0A3Q3EFE6</accession>
<protein>
    <submittedName>
        <fullName evidence="1">Si:dkeyp-81f3.4</fullName>
    </submittedName>
</protein>
<dbReference type="FunCoup" id="A0A3Q3EFE6">
    <property type="interactions" value="2"/>
</dbReference>